<dbReference type="Proteomes" id="UP000504607">
    <property type="component" value="Chromosome 10"/>
</dbReference>
<dbReference type="InterPro" id="IPR011990">
    <property type="entry name" value="TPR-like_helical_dom_sf"/>
</dbReference>
<dbReference type="Pfam" id="PF13041">
    <property type="entry name" value="PPR_2"/>
    <property type="match status" value="3"/>
</dbReference>
<dbReference type="InParanoid" id="A0A6I9RS30"/>
<dbReference type="FunFam" id="1.25.40.10:FF:000285">
    <property type="entry name" value="Pentatricopeptide repeat-containing protein, chloroplastic"/>
    <property type="match status" value="1"/>
</dbReference>
<dbReference type="Pfam" id="PF01535">
    <property type="entry name" value="PPR"/>
    <property type="match status" value="6"/>
</dbReference>
<evidence type="ECO:0000256" key="2">
    <source>
        <dbReference type="PROSITE-ProRule" id="PRU00708"/>
    </source>
</evidence>
<evidence type="ECO:0000256" key="1">
    <source>
        <dbReference type="ARBA" id="ARBA00022737"/>
    </source>
</evidence>
<dbReference type="KEGG" id="egu:105052409"/>
<feature type="repeat" description="PPR" evidence="2">
    <location>
        <begin position="211"/>
        <end position="245"/>
    </location>
</feature>
<dbReference type="PROSITE" id="PS51375">
    <property type="entry name" value="PPR"/>
    <property type="match status" value="6"/>
</dbReference>
<dbReference type="OrthoDB" id="1887476at2759"/>
<name>A0A6I9RS30_ELAGV</name>
<dbReference type="PANTHER" id="PTHR24015">
    <property type="entry name" value="OS07G0578800 PROTEIN-RELATED"/>
    <property type="match status" value="1"/>
</dbReference>
<dbReference type="AlphaFoldDB" id="A0A6I9RS30"/>
<keyword evidence="3" id="KW-1185">Reference proteome</keyword>
<dbReference type="InterPro" id="IPR002885">
    <property type="entry name" value="PPR_rpt"/>
</dbReference>
<evidence type="ECO:0000313" key="4">
    <source>
        <dbReference type="RefSeq" id="XP_010931509.1"/>
    </source>
</evidence>
<feature type="repeat" description="PPR" evidence="2">
    <location>
        <begin position="413"/>
        <end position="447"/>
    </location>
</feature>
<dbReference type="Gene3D" id="1.25.40.10">
    <property type="entry name" value="Tetratricopeptide repeat domain"/>
    <property type="match status" value="6"/>
</dbReference>
<dbReference type="FunFam" id="1.25.40.10:FF:000343">
    <property type="entry name" value="Pentatricopeptide repeat-containing protein At3g58590"/>
    <property type="match status" value="1"/>
</dbReference>
<feature type="repeat" description="PPR" evidence="2">
    <location>
        <begin position="615"/>
        <end position="649"/>
    </location>
</feature>
<dbReference type="PANTHER" id="PTHR24015:SF1909">
    <property type="entry name" value="REPEAT-CONTAINING PROTEIN, PUTATIVE-RELATED"/>
    <property type="match status" value="1"/>
</dbReference>
<dbReference type="Pfam" id="PF20431">
    <property type="entry name" value="E_motif"/>
    <property type="match status" value="1"/>
</dbReference>
<dbReference type="NCBIfam" id="TIGR00756">
    <property type="entry name" value="PPR"/>
    <property type="match status" value="5"/>
</dbReference>
<dbReference type="FunFam" id="1.25.40.10:FF:000090">
    <property type="entry name" value="Pentatricopeptide repeat-containing protein, chloroplastic"/>
    <property type="match status" value="1"/>
</dbReference>
<dbReference type="FunFam" id="1.25.40.10:FF:000073">
    <property type="entry name" value="Pentatricopeptide repeat-containing protein chloroplastic"/>
    <property type="match status" value="2"/>
</dbReference>
<proteinExistence type="predicted"/>
<feature type="repeat" description="PPR" evidence="2">
    <location>
        <begin position="281"/>
        <end position="315"/>
    </location>
</feature>
<evidence type="ECO:0000313" key="3">
    <source>
        <dbReference type="Proteomes" id="UP000504607"/>
    </source>
</evidence>
<dbReference type="GeneID" id="105052409"/>
<gene>
    <name evidence="4" type="primary">LOC105052409</name>
</gene>
<organism evidence="3 4">
    <name type="scientific">Elaeis guineensis var. tenera</name>
    <name type="common">Oil palm</name>
    <dbReference type="NCBI Taxonomy" id="51953"/>
    <lineage>
        <taxon>Eukaryota</taxon>
        <taxon>Viridiplantae</taxon>
        <taxon>Streptophyta</taxon>
        <taxon>Embryophyta</taxon>
        <taxon>Tracheophyta</taxon>
        <taxon>Spermatophyta</taxon>
        <taxon>Magnoliopsida</taxon>
        <taxon>Liliopsida</taxon>
        <taxon>Arecaceae</taxon>
        <taxon>Arecoideae</taxon>
        <taxon>Cocoseae</taxon>
        <taxon>Elaeidinae</taxon>
        <taxon>Elaeis</taxon>
    </lineage>
</organism>
<dbReference type="RefSeq" id="XP_010931509.1">
    <property type="nucleotide sequence ID" value="XM_010933207.3"/>
</dbReference>
<dbReference type="GO" id="GO:0009451">
    <property type="term" value="P:RNA modification"/>
    <property type="evidence" value="ECO:0007669"/>
    <property type="project" value="InterPro"/>
</dbReference>
<feature type="repeat" description="PPR" evidence="2">
    <location>
        <begin position="514"/>
        <end position="548"/>
    </location>
</feature>
<accession>A0A6I9RS30</accession>
<dbReference type="GO" id="GO:0003729">
    <property type="term" value="F:mRNA binding"/>
    <property type="evidence" value="ECO:0007669"/>
    <property type="project" value="UniProtKB-ARBA"/>
</dbReference>
<reference evidence="4" key="1">
    <citation type="submission" date="2025-08" db="UniProtKB">
        <authorList>
            <consortium name="RefSeq"/>
        </authorList>
    </citation>
    <scope>IDENTIFICATION</scope>
</reference>
<protein>
    <submittedName>
        <fullName evidence="4">Pentatricopeptide repeat-containing protein At2g40720</fullName>
    </submittedName>
</protein>
<feature type="repeat" description="PPR" evidence="2">
    <location>
        <begin position="109"/>
        <end position="143"/>
    </location>
</feature>
<sequence>MPSNAKGTPKVLDILFRTLPSAKNRFIGATHQKGLHTGAQGLSRFAFPSLLKNCAAQLNVHHGKQLHASIIQTGLQFDPFIASSLINMYAKCGSLTDANHVFVQLPQRDATVWNAMIAGCFHHGCRHEALSLFYRLQLSGVRPDGHSLSIILGSCSSNLVIWHGRQVHAFLVRNALDSDSFLGTALIDMYAKCRQLTEAYRVFHGMVDKKNASLWNAMIGGFCRNGLWEESLELFVLMKNWGLELQSTTFSSILVACSAGEAVTFGEGVHCCLIKLGFEPDPYICTSLLGMYSKCGLLDEARRVLESATSKGIELWNSMISAYVGSSYALDALNVYKQMRLSNMRSDCITISNVLSACSIINLLDFGKGVHGELIKQPELNNMMVQSSLINMYMKCGSTEDARLLFNLTKDWDVIVWGSMIAGYCQNMKYDCALNLFNKLRVKDLKPDSAVIASVASACAELGFLVLGYQIHGFAIKSGTSFDVFVASALIDMYAKCGLPQLAGIIFSGLPYKNIVVWNSMISGYGRNGLLDESISTFAQISQHGLVPDSISITSLLASISSLAALEKGKMIHGYQIRKEVICDGHVENALLDMYLKCGCLKYGQSIFDRMHLRNIVAWNTMITGYGHHGYCLKAIGLFEEMKRLRVLPDDATFLSLISSCSHSGLVEEGMAFLQSMSRDYGIGPRMEHYLNVVDLLGRAGQLDEAYCFIKAMPMEADESVWLCFLSACRAYRHMEFGEIAADHLLKLKPEGSGSFTQLLNFYGEVGLYDKAAKVKLQMKELGLKKNPGCSWIEVKDRVQVCFSGDSSPLIIEIHDTLRNLRRSMREEDKLSR</sequence>
<dbReference type="InterPro" id="IPR046960">
    <property type="entry name" value="PPR_At4g14850-like_plant"/>
</dbReference>
<keyword evidence="1" id="KW-0677">Repeat</keyword>
<dbReference type="InterPro" id="IPR046848">
    <property type="entry name" value="E_motif"/>
</dbReference>